<keyword evidence="3 5" id="KW-0808">Transferase</keyword>
<dbReference type="PANTHER" id="PTHR43685:SF5">
    <property type="entry name" value="GLYCOSYLTRANSFERASE EPSE-RELATED"/>
    <property type="match status" value="1"/>
</dbReference>
<evidence type="ECO:0000313" key="6">
    <source>
        <dbReference type="Proteomes" id="UP000244893"/>
    </source>
</evidence>
<gene>
    <name evidence="5" type="ORF">DDQ50_05135</name>
</gene>
<protein>
    <submittedName>
        <fullName evidence="5">Glycosyl transferase</fullName>
    </submittedName>
</protein>
<evidence type="ECO:0000256" key="3">
    <source>
        <dbReference type="ARBA" id="ARBA00022679"/>
    </source>
</evidence>
<dbReference type="RefSeq" id="WP_116755583.1">
    <property type="nucleotide sequence ID" value="NZ_JBHUEX010000001.1"/>
</dbReference>
<evidence type="ECO:0000256" key="1">
    <source>
        <dbReference type="ARBA" id="ARBA00006739"/>
    </source>
</evidence>
<dbReference type="Pfam" id="PF00535">
    <property type="entry name" value="Glycos_transf_2"/>
    <property type="match status" value="1"/>
</dbReference>
<keyword evidence="6" id="KW-1185">Reference proteome</keyword>
<dbReference type="OrthoDB" id="7665907at2"/>
<comment type="similarity">
    <text evidence="1">Belongs to the glycosyltransferase 2 family.</text>
</comment>
<proteinExistence type="inferred from homology"/>
<dbReference type="AlphaFoldDB" id="A0A2V1HX54"/>
<evidence type="ECO:0000256" key="2">
    <source>
        <dbReference type="ARBA" id="ARBA00022676"/>
    </source>
</evidence>
<dbReference type="SUPFAM" id="SSF53448">
    <property type="entry name" value="Nucleotide-diphospho-sugar transferases"/>
    <property type="match status" value="1"/>
</dbReference>
<dbReference type="Proteomes" id="UP000244893">
    <property type="component" value="Unassembled WGS sequence"/>
</dbReference>
<comment type="caution">
    <text evidence="5">The sequence shown here is derived from an EMBL/GenBank/DDBJ whole genome shotgun (WGS) entry which is preliminary data.</text>
</comment>
<feature type="domain" description="Glycosyltransferase 2-like" evidence="4">
    <location>
        <begin position="7"/>
        <end position="137"/>
    </location>
</feature>
<sequence>MSTPPFSLLLPVYRGDHAAYLKRAFESSVTEQTLVPDEVVIVRDGAVPEPLAAAISTIVDSSPVPVHLVELPQNRGLSRALTAGLERCSHEIVARIDADDESLPHRFENQLTALIDGSLDLVGGGMFEFASDSGAALGLRIPPHGAAIADYARFHDPFNHPTVVYRREAVRKAGGYREDTPLMEDYSLFARMIHSGARVDNLPEPVVRYRVDAGAYKRRGGWAQLRAELRLQRELRSIGFTTRRQALRNILVRGGYRLIPLGIRRAAYRRVFVRGQQ</sequence>
<dbReference type="EMBL" id="QEOP01000001">
    <property type="protein sequence ID" value="PVZ95849.1"/>
    <property type="molecule type" value="Genomic_DNA"/>
</dbReference>
<evidence type="ECO:0000259" key="4">
    <source>
        <dbReference type="Pfam" id="PF00535"/>
    </source>
</evidence>
<accession>A0A2V1HX54</accession>
<dbReference type="InterPro" id="IPR029044">
    <property type="entry name" value="Nucleotide-diphossugar_trans"/>
</dbReference>
<dbReference type="InterPro" id="IPR050834">
    <property type="entry name" value="Glycosyltransf_2"/>
</dbReference>
<dbReference type="PANTHER" id="PTHR43685">
    <property type="entry name" value="GLYCOSYLTRANSFERASE"/>
    <property type="match status" value="1"/>
</dbReference>
<keyword evidence="2" id="KW-0328">Glycosyltransferase</keyword>
<name>A0A2V1HX54_9MICO</name>
<reference evidence="5 6" key="1">
    <citation type="submission" date="2018-05" db="EMBL/GenBank/DDBJ databases">
        <title>Amnibacterium sp. M8JJ-5, whole genome shotgun sequence.</title>
        <authorList>
            <person name="Tuo L."/>
        </authorList>
    </citation>
    <scope>NUCLEOTIDE SEQUENCE [LARGE SCALE GENOMIC DNA]</scope>
    <source>
        <strain evidence="5 6">M8JJ-5</strain>
    </source>
</reference>
<organism evidence="5 6">
    <name type="scientific">Amnibacterium flavum</name>
    <dbReference type="NCBI Taxonomy" id="2173173"/>
    <lineage>
        <taxon>Bacteria</taxon>
        <taxon>Bacillati</taxon>
        <taxon>Actinomycetota</taxon>
        <taxon>Actinomycetes</taxon>
        <taxon>Micrococcales</taxon>
        <taxon>Microbacteriaceae</taxon>
        <taxon>Amnibacterium</taxon>
    </lineage>
</organism>
<evidence type="ECO:0000313" key="5">
    <source>
        <dbReference type="EMBL" id="PVZ95849.1"/>
    </source>
</evidence>
<dbReference type="GO" id="GO:0016757">
    <property type="term" value="F:glycosyltransferase activity"/>
    <property type="evidence" value="ECO:0007669"/>
    <property type="project" value="UniProtKB-KW"/>
</dbReference>
<dbReference type="InterPro" id="IPR001173">
    <property type="entry name" value="Glyco_trans_2-like"/>
</dbReference>
<dbReference type="Gene3D" id="3.90.550.10">
    <property type="entry name" value="Spore Coat Polysaccharide Biosynthesis Protein SpsA, Chain A"/>
    <property type="match status" value="1"/>
</dbReference>